<keyword evidence="9 11" id="KW-0067">ATP-binding</keyword>
<dbReference type="Pfam" id="PF06315">
    <property type="entry name" value="AceK_kinase"/>
    <property type="match status" value="1"/>
</dbReference>
<evidence type="ECO:0000256" key="7">
    <source>
        <dbReference type="ARBA" id="ARBA00022777"/>
    </source>
</evidence>
<feature type="binding site" evidence="11">
    <location>
        <begin position="337"/>
        <end position="343"/>
    </location>
    <ligand>
        <name>ATP</name>
        <dbReference type="ChEBI" id="CHEBI:30616"/>
    </ligand>
</feature>
<evidence type="ECO:0000259" key="12">
    <source>
        <dbReference type="Pfam" id="PF06315"/>
    </source>
</evidence>
<keyword evidence="1 11" id="KW-0329">Glyoxylate bypass</keyword>
<dbReference type="GO" id="GO:0005737">
    <property type="term" value="C:cytoplasm"/>
    <property type="evidence" value="ECO:0007669"/>
    <property type="project" value="UniProtKB-SubCell"/>
</dbReference>
<evidence type="ECO:0000256" key="11">
    <source>
        <dbReference type="HAMAP-Rule" id="MF_00747"/>
    </source>
</evidence>
<dbReference type="GO" id="GO:0008772">
    <property type="term" value="F:[isocitrate dehydrogenase (NADP+)] kinase activity"/>
    <property type="evidence" value="ECO:0007669"/>
    <property type="project" value="UniProtKB-UniRule"/>
</dbReference>
<evidence type="ECO:0000259" key="13">
    <source>
        <dbReference type="Pfam" id="PF20423"/>
    </source>
</evidence>
<dbReference type="GO" id="GO:0005524">
    <property type="term" value="F:ATP binding"/>
    <property type="evidence" value="ECO:0007669"/>
    <property type="project" value="UniProtKB-UniRule"/>
</dbReference>
<dbReference type="PANTHER" id="PTHR39559">
    <property type="match status" value="1"/>
</dbReference>
<organism evidence="14 15">
    <name type="scientific">Corticimicrobacter populi</name>
    <dbReference type="NCBI Taxonomy" id="2175229"/>
    <lineage>
        <taxon>Bacteria</taxon>
        <taxon>Pseudomonadati</taxon>
        <taxon>Pseudomonadota</taxon>
        <taxon>Betaproteobacteria</taxon>
        <taxon>Burkholderiales</taxon>
        <taxon>Alcaligenaceae</taxon>
        <taxon>Corticimicrobacter</taxon>
    </lineage>
</organism>
<dbReference type="RefSeq" id="WP_109063193.1">
    <property type="nucleotide sequence ID" value="NZ_QETA01000010.1"/>
</dbReference>
<evidence type="ECO:0000256" key="1">
    <source>
        <dbReference type="ARBA" id="ARBA00022435"/>
    </source>
</evidence>
<dbReference type="GO" id="GO:0006099">
    <property type="term" value="P:tricarboxylic acid cycle"/>
    <property type="evidence" value="ECO:0007669"/>
    <property type="project" value="UniProtKB-UniRule"/>
</dbReference>
<accession>A0A2V1JZV1</accession>
<keyword evidence="6 11" id="KW-0547">Nucleotide-binding</keyword>
<dbReference type="GO" id="GO:0004674">
    <property type="term" value="F:protein serine/threonine kinase activity"/>
    <property type="evidence" value="ECO:0007669"/>
    <property type="project" value="UniProtKB-KW"/>
</dbReference>
<dbReference type="InterPro" id="IPR046855">
    <property type="entry name" value="AceK_kinase"/>
</dbReference>
<dbReference type="Proteomes" id="UP000245212">
    <property type="component" value="Unassembled WGS sequence"/>
</dbReference>
<keyword evidence="10 11" id="KW-0904">Protein phosphatase</keyword>
<comment type="catalytic activity">
    <reaction evidence="11">
        <text>L-seryl-[isocitrate dehydrogenase] + ATP = O-phospho-L-seryl-[isocitrate dehydrogenase] + ADP + H(+)</text>
        <dbReference type="Rhea" id="RHEA:43540"/>
        <dbReference type="Rhea" id="RHEA-COMP:10605"/>
        <dbReference type="Rhea" id="RHEA-COMP:10606"/>
        <dbReference type="ChEBI" id="CHEBI:15378"/>
        <dbReference type="ChEBI" id="CHEBI:29999"/>
        <dbReference type="ChEBI" id="CHEBI:30616"/>
        <dbReference type="ChEBI" id="CHEBI:83421"/>
        <dbReference type="ChEBI" id="CHEBI:456216"/>
        <dbReference type="EC" id="2.7.11.5"/>
    </reaction>
</comment>
<comment type="function">
    <text evidence="11">Bifunctional enzyme which can phosphorylate or dephosphorylate isocitrate dehydrogenase (IDH) on a specific serine residue. This is a regulatory mechanism which enables bacteria to bypass the Krebs cycle via the glyoxylate shunt in response to the source of carbon. When bacteria are grown on glucose, IDH is fully active and unphosphorylated, but when grown on acetate or ethanol, the activity of IDH declines drastically concomitant with its phosphorylation.</text>
</comment>
<dbReference type="NCBIfam" id="NF002804">
    <property type="entry name" value="PRK02946.1"/>
    <property type="match status" value="1"/>
</dbReference>
<keyword evidence="7 11" id="KW-0418">Kinase</keyword>
<keyword evidence="3 11" id="KW-0723">Serine/threonine-protein kinase</keyword>
<dbReference type="EC" id="2.7.11.5" evidence="11"/>
<dbReference type="GO" id="GO:0006097">
    <property type="term" value="P:glyoxylate cycle"/>
    <property type="evidence" value="ECO:0007669"/>
    <property type="project" value="UniProtKB-UniRule"/>
</dbReference>
<evidence type="ECO:0000256" key="8">
    <source>
        <dbReference type="ARBA" id="ARBA00022801"/>
    </source>
</evidence>
<dbReference type="PIRSF" id="PIRSF000719">
    <property type="entry name" value="AceK"/>
    <property type="match status" value="1"/>
</dbReference>
<evidence type="ECO:0000256" key="6">
    <source>
        <dbReference type="ARBA" id="ARBA00022741"/>
    </source>
</evidence>
<dbReference type="HAMAP" id="MF_00747">
    <property type="entry name" value="AceK"/>
    <property type="match status" value="1"/>
</dbReference>
<dbReference type="AlphaFoldDB" id="A0A2V1JZV1"/>
<keyword evidence="4 11" id="KW-0816">Tricarboxylic acid cycle</keyword>
<name>A0A2V1JZV1_9BURK</name>
<comment type="subcellular location">
    <subcellularLocation>
        <location evidence="11">Cytoplasm</location>
    </subcellularLocation>
</comment>
<feature type="domain" description="Isocitrate dehydrogenase kinase/phosphatase (AceK) regulatory" evidence="13">
    <location>
        <begin position="24"/>
        <end position="331"/>
    </location>
</feature>
<dbReference type="GO" id="GO:0016208">
    <property type="term" value="F:AMP binding"/>
    <property type="evidence" value="ECO:0007669"/>
    <property type="project" value="TreeGrafter"/>
</dbReference>
<dbReference type="GO" id="GO:0004721">
    <property type="term" value="F:phosphoprotein phosphatase activity"/>
    <property type="evidence" value="ECO:0007669"/>
    <property type="project" value="UniProtKB-KW"/>
</dbReference>
<evidence type="ECO:0000313" key="14">
    <source>
        <dbReference type="EMBL" id="PWF20893.1"/>
    </source>
</evidence>
<evidence type="ECO:0000256" key="4">
    <source>
        <dbReference type="ARBA" id="ARBA00022532"/>
    </source>
</evidence>
<protein>
    <recommendedName>
        <fullName evidence="11">Isocitrate dehydrogenase kinase/phosphatase</fullName>
        <shortName evidence="11">IDH kinase/phosphatase</shortName>
        <shortName evidence="11">IDHK/P</shortName>
        <ecNumber evidence="11">2.7.11.5</ecNumber>
        <ecNumber evidence="11">3.1.3.-</ecNumber>
    </recommendedName>
</protein>
<gene>
    <name evidence="11" type="primary">aceK</name>
    <name evidence="14" type="ORF">DD235_16345</name>
</gene>
<feature type="domain" description="Isocitrate dehydrogenase kinase/phosphatase (AceK) kinase" evidence="12">
    <location>
        <begin position="332"/>
        <end position="586"/>
    </location>
</feature>
<proteinExistence type="inferred from homology"/>
<dbReference type="InterPro" id="IPR046854">
    <property type="entry name" value="AceK_regulatory"/>
</dbReference>
<dbReference type="EC" id="3.1.3.-" evidence="11"/>
<evidence type="ECO:0000256" key="9">
    <source>
        <dbReference type="ARBA" id="ARBA00022840"/>
    </source>
</evidence>
<comment type="caution">
    <text evidence="14">The sequence shown here is derived from an EMBL/GenBank/DDBJ whole genome shotgun (WGS) entry which is preliminary data.</text>
</comment>
<evidence type="ECO:0000256" key="2">
    <source>
        <dbReference type="ARBA" id="ARBA00022490"/>
    </source>
</evidence>
<keyword evidence="15" id="KW-1185">Reference proteome</keyword>
<reference evidence="15" key="1">
    <citation type="submission" date="2018-05" db="EMBL/GenBank/DDBJ databases">
        <authorList>
            <person name="Li Y."/>
        </authorList>
    </citation>
    <scope>NUCLEOTIDE SEQUENCE [LARGE SCALE GENOMIC DNA]</scope>
    <source>
        <strain evidence="15">3d-2-2</strain>
    </source>
</reference>
<evidence type="ECO:0000256" key="5">
    <source>
        <dbReference type="ARBA" id="ARBA00022679"/>
    </source>
</evidence>
<sequence length="600" mass="69483">MSFSGDNLHIEPAATPAQLPAQVAAAILAGFDRHYALFRYSAQRAKSLFESGNWHAIQHLARERIEYYDARVRECVHRLKASAAPGDREFWQAVRHAYVALLGDSGHRQPECAETFFNSVSCRILHRDYFQNDVMFVRPAIATDYLDSTLPSYRVYYPLTEGLRRSLHRMLSDFGLAAPFEDLPRDIDRLARIAIQRLRNTLTRNMGPRLGSDCQLHVLGSLFYRNKGAYLIGRLVNQGMTYPFCIPLLRNPAGQIHLDALLFSAHELGTLFSFTRAYFQVDMETPAAYVDFLSSLLPNKAKAELYTMIGLQKQGKTLFYRDFLQHLAHSKDQFEVAPGIKGMVMTVFTLPSYPYVFKLIKDRIDKDGMDHATVRSKYHLVKLHDRVGRMADTWEYSQVALPRDRFSPALLDELYARVPSLIEEDGERIVLRHVYIERRMTPLNIYLRQAGEERLEHGVREYGNAIRELAAANIFPGDMLYKNFGVTRLGRVVFYDYDEIQRMTEMNFRHIPPPPNEEAEMASEPWYAIGANDVFPEEFGRFLLGDSRVRAAFMRHHADLLDADWWQACRTRVSQGRIEDIFPYDQKRRFCRIFKDKYFV</sequence>
<evidence type="ECO:0000313" key="15">
    <source>
        <dbReference type="Proteomes" id="UP000245212"/>
    </source>
</evidence>
<evidence type="ECO:0000256" key="3">
    <source>
        <dbReference type="ARBA" id="ARBA00022527"/>
    </source>
</evidence>
<comment type="similarity">
    <text evidence="11">Belongs to the AceK family.</text>
</comment>
<keyword evidence="8 11" id="KW-0378">Hydrolase</keyword>
<evidence type="ECO:0000256" key="10">
    <source>
        <dbReference type="ARBA" id="ARBA00022912"/>
    </source>
</evidence>
<feature type="active site" evidence="11">
    <location>
        <position position="392"/>
    </location>
</feature>
<dbReference type="InterPro" id="IPR010452">
    <property type="entry name" value="Isocitrate_DH_AceK"/>
</dbReference>
<keyword evidence="2 11" id="KW-0963">Cytoplasm</keyword>
<dbReference type="PANTHER" id="PTHR39559:SF1">
    <property type="entry name" value="ISOCITRATE DEHYDROGENASE KINASE_PHOSPHATASE"/>
    <property type="match status" value="1"/>
</dbReference>
<dbReference type="EMBL" id="QETA01000010">
    <property type="protein sequence ID" value="PWF20893.1"/>
    <property type="molecule type" value="Genomic_DNA"/>
</dbReference>
<feature type="binding site" evidence="11">
    <location>
        <position position="358"/>
    </location>
    <ligand>
        <name>ATP</name>
        <dbReference type="ChEBI" id="CHEBI:30616"/>
    </ligand>
</feature>
<dbReference type="Pfam" id="PF20423">
    <property type="entry name" value="AceK_regulatory"/>
    <property type="match status" value="1"/>
</dbReference>
<dbReference type="GO" id="GO:0006006">
    <property type="term" value="P:glucose metabolic process"/>
    <property type="evidence" value="ECO:0007669"/>
    <property type="project" value="InterPro"/>
</dbReference>
<keyword evidence="5 11" id="KW-0808">Transferase</keyword>